<evidence type="ECO:0000313" key="19">
    <source>
        <dbReference type="Proteomes" id="UP000528457"/>
    </source>
</evidence>
<dbReference type="GO" id="GO:0000725">
    <property type="term" value="P:recombinational repair"/>
    <property type="evidence" value="ECO:0007669"/>
    <property type="project" value="TreeGrafter"/>
</dbReference>
<keyword evidence="8" id="KW-0238">DNA-binding</keyword>
<dbReference type="Gene3D" id="3.40.50.300">
    <property type="entry name" value="P-loop containing nucleotide triphosphate hydrolases"/>
    <property type="match status" value="4"/>
</dbReference>
<dbReference type="GO" id="GO:0043138">
    <property type="term" value="F:3'-5' DNA helicase activity"/>
    <property type="evidence" value="ECO:0007669"/>
    <property type="project" value="UniProtKB-EC"/>
</dbReference>
<dbReference type="SUPFAM" id="SSF52540">
    <property type="entry name" value="P-loop containing nucleoside triphosphate hydrolases"/>
    <property type="match status" value="1"/>
</dbReference>
<evidence type="ECO:0000256" key="4">
    <source>
        <dbReference type="ARBA" id="ARBA00022801"/>
    </source>
</evidence>
<comment type="caution">
    <text evidence="18">The sequence shown here is derived from an EMBL/GenBank/DDBJ whole genome shotgun (WGS) entry which is preliminary data.</text>
</comment>
<keyword evidence="10" id="KW-0413">Isomerase</keyword>
<dbReference type="InterPro" id="IPR014017">
    <property type="entry name" value="DNA_helicase_UvrD-like_C"/>
</dbReference>
<evidence type="ECO:0000256" key="11">
    <source>
        <dbReference type="ARBA" id="ARBA00034617"/>
    </source>
</evidence>
<feature type="domain" description="UvrD-like helicase ATP-binding" evidence="16">
    <location>
        <begin position="2"/>
        <end position="510"/>
    </location>
</feature>
<dbReference type="GO" id="GO:0033202">
    <property type="term" value="C:DNA helicase complex"/>
    <property type="evidence" value="ECO:0007669"/>
    <property type="project" value="TreeGrafter"/>
</dbReference>
<keyword evidence="4 15" id="KW-0378">Hydrolase</keyword>
<evidence type="ECO:0000256" key="15">
    <source>
        <dbReference type="PROSITE-ProRule" id="PRU00560"/>
    </source>
</evidence>
<dbReference type="InterPro" id="IPR027417">
    <property type="entry name" value="P-loop_NTPase"/>
</dbReference>
<organism evidence="18 19">
    <name type="scientific">Pseudoteredinibacter isoporae</name>
    <dbReference type="NCBI Taxonomy" id="570281"/>
    <lineage>
        <taxon>Bacteria</taxon>
        <taxon>Pseudomonadati</taxon>
        <taxon>Pseudomonadota</taxon>
        <taxon>Gammaproteobacteria</taxon>
        <taxon>Cellvibrionales</taxon>
        <taxon>Cellvibrionaceae</taxon>
        <taxon>Pseudoteredinibacter</taxon>
    </lineage>
</organism>
<dbReference type="SUPFAM" id="SSF52980">
    <property type="entry name" value="Restriction endonuclease-like"/>
    <property type="match status" value="1"/>
</dbReference>
<accession>A0A7X0JUC7</accession>
<dbReference type="InterPro" id="IPR000212">
    <property type="entry name" value="DNA_helicase_UvrD/REP"/>
</dbReference>
<dbReference type="Proteomes" id="UP000528457">
    <property type="component" value="Unassembled WGS sequence"/>
</dbReference>
<evidence type="ECO:0000256" key="12">
    <source>
        <dbReference type="ARBA" id="ARBA00034808"/>
    </source>
</evidence>
<evidence type="ECO:0000256" key="6">
    <source>
        <dbReference type="ARBA" id="ARBA00022839"/>
    </source>
</evidence>
<proteinExistence type="predicted"/>
<sequence length="1186" mass="135592">MEVQDYQAREQAILPGGSFAVAAPAGSGKTGLLTQRVLTLLALCEHPEEVLSITFTRKAAAEMQHRIHQAIVQASGTEQTPENPHDALTWKLAKNVLEQDSKNNWQLLQSPNRIRVQTIDGFCRSLARQLPLASGLGALPDTLDNPNQAYEQAVQSVFSRIEQDDTLYYHWRHALRHLDNQLPQLQELMVALLAKRDQWLHTLLPLYFDAKAVAENEQAPTDPSRADSYLPFNTQALKTWIEECLERIANSIAYEASELSTLADYAAHNLAQEGKSDLEQWHGRSGLPELDAEELPAWQQLSHLLLSQTGWRKQFNKNIGFISPKDKAEKQIADEKKKAFKTLISQLSEREGLEEDLQLLRLLPQLDSCRSLEPMMLSLSYLMVVIAAELKLVFRRLGASDFIEVSQAALQALGSDEQPTDIALQLDYQIRHILVDEFQDTAQPQLQLLEKLTAGWEAGDGRSLFIVGDGMQSCYGFRDANVGIFLQARRQGIGSVPLEALDLSVNFRSQTGVVEWVNRVFREAFPAKDDIGRGAVRYSDSVAFKDNLPGQACQSHILAYKDNEDKDRAREQQAEHIAEAIANLRQDAPEDSIAILVRNRPHLTAVLQALEKRNLKWQATDIDPLASRMAIEDLINLTRCLLYPSDRLAWLSVLRSPLLGFNLQELWPLCNWSEDTPEEERLSDGFKRPLIFSTLLKSHFLNALKPSSQKRLQWFMDHFLAAQENRGRKPLRQWIEGFWLSVGGPACLLEEADIDNAKTYFELLESEGWHIKEWQLFRSKVDTLFARPATDSDPKLQVMTIHKSKGLEFDHVFIPELDRRPRSNENALFLWQQRINDSGHSDLLMAPLASREFNSQLDEKALAAQNGLYQLLREEEKLKTEYEATRLLYVACTRAIKKLHLYAALPIDEKALASAEENGPLSNLPLKTPSSSSLLAKIWPSISEELNVYPLQEDNGARADERPDVQQRHPSEDFNLQLDERWQSPEFPESQLLASYRGREFADEDNLPDSYNVEQLFYRHLGTVLHRCLQQIGEDGIITWTEERRQAARPFWKVQLQQLGLWPNACEQACQLIDKALALTLDDEQGRWLLNNQHQDSRFEWRLWDTQSNREYIIDRCFISEGKRWLIDYKSSLPSPGQSEEDFFAEEQTSYHEQLSQYQRLLKGLGDEPVQRALYFPLMQTLKLID</sequence>
<gene>
    <name evidence="18" type="ORF">HNR48_001875</name>
</gene>
<dbReference type="AlphaFoldDB" id="A0A7X0JUC7"/>
<dbReference type="RefSeq" id="WP_166844390.1">
    <property type="nucleotide sequence ID" value="NZ_JAAONY010000002.1"/>
</dbReference>
<dbReference type="Pfam" id="PF13361">
    <property type="entry name" value="UvrD_C"/>
    <property type="match status" value="2"/>
</dbReference>
<dbReference type="GO" id="GO:0003677">
    <property type="term" value="F:DNA binding"/>
    <property type="evidence" value="ECO:0007669"/>
    <property type="project" value="UniProtKB-KW"/>
</dbReference>
<evidence type="ECO:0000256" key="14">
    <source>
        <dbReference type="ARBA" id="ARBA00048988"/>
    </source>
</evidence>
<dbReference type="GO" id="GO:0004527">
    <property type="term" value="F:exonuclease activity"/>
    <property type="evidence" value="ECO:0007669"/>
    <property type="project" value="UniProtKB-KW"/>
</dbReference>
<keyword evidence="19" id="KW-1185">Reference proteome</keyword>
<dbReference type="GO" id="GO:0005829">
    <property type="term" value="C:cytosol"/>
    <property type="evidence" value="ECO:0007669"/>
    <property type="project" value="TreeGrafter"/>
</dbReference>
<feature type="domain" description="UvrD-like helicase C-terminal" evidence="17">
    <location>
        <begin position="522"/>
        <end position="806"/>
    </location>
</feature>
<dbReference type="Gene3D" id="3.90.320.10">
    <property type="match status" value="1"/>
</dbReference>
<protein>
    <recommendedName>
        <fullName evidence="12">DNA 3'-5' helicase</fullName>
        <ecNumber evidence="12">5.6.2.4</ecNumber>
    </recommendedName>
    <alternativeName>
        <fullName evidence="13">DNA 3'-5' helicase II</fullName>
    </alternativeName>
</protein>
<evidence type="ECO:0000256" key="10">
    <source>
        <dbReference type="ARBA" id="ARBA00023235"/>
    </source>
</evidence>
<evidence type="ECO:0000259" key="16">
    <source>
        <dbReference type="PROSITE" id="PS51198"/>
    </source>
</evidence>
<comment type="catalytic activity">
    <reaction evidence="11">
        <text>Couples ATP hydrolysis with the unwinding of duplex DNA by translocating in the 3'-5' direction.</text>
        <dbReference type="EC" id="5.6.2.4"/>
    </reaction>
</comment>
<feature type="binding site" evidence="15">
    <location>
        <begin position="23"/>
        <end position="30"/>
    </location>
    <ligand>
        <name>ATP</name>
        <dbReference type="ChEBI" id="CHEBI:30616"/>
    </ligand>
</feature>
<evidence type="ECO:0000256" key="8">
    <source>
        <dbReference type="ARBA" id="ARBA00023125"/>
    </source>
</evidence>
<keyword evidence="7 15" id="KW-0067">ATP-binding</keyword>
<dbReference type="InterPro" id="IPR014016">
    <property type="entry name" value="UvrD-like_ATP-bd"/>
</dbReference>
<evidence type="ECO:0000256" key="3">
    <source>
        <dbReference type="ARBA" id="ARBA00022763"/>
    </source>
</evidence>
<dbReference type="EC" id="5.6.2.4" evidence="12"/>
<dbReference type="GO" id="GO:0005524">
    <property type="term" value="F:ATP binding"/>
    <property type="evidence" value="ECO:0007669"/>
    <property type="project" value="UniProtKB-UniRule"/>
</dbReference>
<keyword evidence="9" id="KW-0234">DNA repair</keyword>
<evidence type="ECO:0000256" key="7">
    <source>
        <dbReference type="ARBA" id="ARBA00022840"/>
    </source>
</evidence>
<name>A0A7X0JUC7_9GAMM</name>
<dbReference type="PANTHER" id="PTHR11070">
    <property type="entry name" value="UVRD / RECB / PCRA DNA HELICASE FAMILY MEMBER"/>
    <property type="match status" value="1"/>
</dbReference>
<dbReference type="InterPro" id="IPR011335">
    <property type="entry name" value="Restrct_endonuc-II-like"/>
</dbReference>
<reference evidence="18 19" key="1">
    <citation type="submission" date="2020-08" db="EMBL/GenBank/DDBJ databases">
        <title>Genomic Encyclopedia of Type Strains, Phase IV (KMG-IV): sequencing the most valuable type-strain genomes for metagenomic binning, comparative biology and taxonomic classification.</title>
        <authorList>
            <person name="Goeker M."/>
        </authorList>
    </citation>
    <scope>NUCLEOTIDE SEQUENCE [LARGE SCALE GENOMIC DNA]</scope>
    <source>
        <strain evidence="18 19">DSM 22368</strain>
    </source>
</reference>
<dbReference type="InterPro" id="IPR011604">
    <property type="entry name" value="PDDEXK-like_dom_sf"/>
</dbReference>
<evidence type="ECO:0000256" key="5">
    <source>
        <dbReference type="ARBA" id="ARBA00022806"/>
    </source>
</evidence>
<keyword evidence="2 15" id="KW-0547">Nucleotide-binding</keyword>
<evidence type="ECO:0000256" key="9">
    <source>
        <dbReference type="ARBA" id="ARBA00023204"/>
    </source>
</evidence>
<evidence type="ECO:0000256" key="13">
    <source>
        <dbReference type="ARBA" id="ARBA00034923"/>
    </source>
</evidence>
<keyword evidence="1" id="KW-0540">Nuclease</keyword>
<evidence type="ECO:0000256" key="1">
    <source>
        <dbReference type="ARBA" id="ARBA00022722"/>
    </source>
</evidence>
<dbReference type="EMBL" id="JACHHT010000002">
    <property type="protein sequence ID" value="MBB6521590.1"/>
    <property type="molecule type" value="Genomic_DNA"/>
</dbReference>
<keyword evidence="3" id="KW-0227">DNA damage</keyword>
<keyword evidence="5 15" id="KW-0347">Helicase</keyword>
<dbReference type="InParanoid" id="A0A7X0JUC7"/>
<keyword evidence="6 18" id="KW-0269">Exonuclease</keyword>
<evidence type="ECO:0000313" key="18">
    <source>
        <dbReference type="EMBL" id="MBB6521590.1"/>
    </source>
</evidence>
<comment type="catalytic activity">
    <reaction evidence="14">
        <text>ATP + H2O = ADP + phosphate + H(+)</text>
        <dbReference type="Rhea" id="RHEA:13065"/>
        <dbReference type="ChEBI" id="CHEBI:15377"/>
        <dbReference type="ChEBI" id="CHEBI:15378"/>
        <dbReference type="ChEBI" id="CHEBI:30616"/>
        <dbReference type="ChEBI" id="CHEBI:43474"/>
        <dbReference type="ChEBI" id="CHEBI:456216"/>
        <dbReference type="EC" id="5.6.2.4"/>
    </reaction>
</comment>
<dbReference type="PROSITE" id="PS51217">
    <property type="entry name" value="UVRD_HELICASE_CTER"/>
    <property type="match status" value="1"/>
</dbReference>
<dbReference type="Pfam" id="PF00580">
    <property type="entry name" value="UvrD-helicase"/>
    <property type="match status" value="1"/>
</dbReference>
<dbReference type="PROSITE" id="PS51198">
    <property type="entry name" value="UVRD_HELICASE_ATP_BIND"/>
    <property type="match status" value="1"/>
</dbReference>
<dbReference type="PANTHER" id="PTHR11070:SF2">
    <property type="entry name" value="ATP-DEPENDENT DNA HELICASE SRS2"/>
    <property type="match status" value="1"/>
</dbReference>
<evidence type="ECO:0000259" key="17">
    <source>
        <dbReference type="PROSITE" id="PS51217"/>
    </source>
</evidence>
<dbReference type="Gene3D" id="1.10.486.10">
    <property type="entry name" value="PCRA, domain 4"/>
    <property type="match status" value="1"/>
</dbReference>
<evidence type="ECO:0000256" key="2">
    <source>
        <dbReference type="ARBA" id="ARBA00022741"/>
    </source>
</evidence>